<gene>
    <name evidence="2" type="ORF">M378DRAFT_7895</name>
</gene>
<keyword evidence="3" id="KW-1185">Reference proteome</keyword>
<dbReference type="InParanoid" id="A0A0C2XIA0"/>
<evidence type="ECO:0000256" key="1">
    <source>
        <dbReference type="SAM" id="MobiDB-lite"/>
    </source>
</evidence>
<evidence type="ECO:0000313" key="2">
    <source>
        <dbReference type="EMBL" id="KIL69196.1"/>
    </source>
</evidence>
<sequence length="133" mass="14500">MQHRFQCANAASSALEADPMFATYGFGQWNGHFKSNETPQNNTKTIFGPFGPSPPKNYDSTGPSSAYTQLKVSPRGSTISDIYSKHLGLVASETGKFEMTPTVFFNIVQCARDAEKKVENAVARQYLGLKAAV</sequence>
<proteinExistence type="predicted"/>
<reference evidence="2 3" key="1">
    <citation type="submission" date="2014-04" db="EMBL/GenBank/DDBJ databases">
        <title>Evolutionary Origins and Diversification of the Mycorrhizal Mutualists.</title>
        <authorList>
            <consortium name="DOE Joint Genome Institute"/>
            <consortium name="Mycorrhizal Genomics Consortium"/>
            <person name="Kohler A."/>
            <person name="Kuo A."/>
            <person name="Nagy L.G."/>
            <person name="Floudas D."/>
            <person name="Copeland A."/>
            <person name="Barry K.W."/>
            <person name="Cichocki N."/>
            <person name="Veneault-Fourrey C."/>
            <person name="LaButti K."/>
            <person name="Lindquist E.A."/>
            <person name="Lipzen A."/>
            <person name="Lundell T."/>
            <person name="Morin E."/>
            <person name="Murat C."/>
            <person name="Riley R."/>
            <person name="Ohm R."/>
            <person name="Sun H."/>
            <person name="Tunlid A."/>
            <person name="Henrissat B."/>
            <person name="Grigoriev I.V."/>
            <person name="Hibbett D.S."/>
            <person name="Martin F."/>
        </authorList>
    </citation>
    <scope>NUCLEOTIDE SEQUENCE [LARGE SCALE GENOMIC DNA]</scope>
    <source>
        <strain evidence="2 3">Koide BX008</strain>
    </source>
</reference>
<accession>A0A0C2XIA0</accession>
<name>A0A0C2XIA0_AMAMK</name>
<protein>
    <submittedName>
        <fullName evidence="2">Uncharacterized protein</fullName>
    </submittedName>
</protein>
<dbReference type="HOGENOM" id="CLU_1906226_0_0_1"/>
<dbReference type="EMBL" id="KN818226">
    <property type="protein sequence ID" value="KIL69196.1"/>
    <property type="molecule type" value="Genomic_DNA"/>
</dbReference>
<dbReference type="Proteomes" id="UP000054549">
    <property type="component" value="Unassembled WGS sequence"/>
</dbReference>
<dbReference type="AlphaFoldDB" id="A0A0C2XIA0"/>
<feature type="compositionally biased region" description="Polar residues" evidence="1">
    <location>
        <begin position="36"/>
        <end position="45"/>
    </location>
</feature>
<evidence type="ECO:0000313" key="3">
    <source>
        <dbReference type="Proteomes" id="UP000054549"/>
    </source>
</evidence>
<feature type="region of interest" description="Disordered" evidence="1">
    <location>
        <begin position="35"/>
        <end position="64"/>
    </location>
</feature>
<organism evidence="2 3">
    <name type="scientific">Amanita muscaria (strain Koide BX008)</name>
    <dbReference type="NCBI Taxonomy" id="946122"/>
    <lineage>
        <taxon>Eukaryota</taxon>
        <taxon>Fungi</taxon>
        <taxon>Dikarya</taxon>
        <taxon>Basidiomycota</taxon>
        <taxon>Agaricomycotina</taxon>
        <taxon>Agaricomycetes</taxon>
        <taxon>Agaricomycetidae</taxon>
        <taxon>Agaricales</taxon>
        <taxon>Pluteineae</taxon>
        <taxon>Amanitaceae</taxon>
        <taxon>Amanita</taxon>
    </lineage>
</organism>